<reference evidence="1 2" key="1">
    <citation type="submission" date="2014-07" db="EMBL/GenBank/DDBJ databases">
        <title>Methanogenic archaea and the global carbon cycle.</title>
        <authorList>
            <person name="Henriksen J.R."/>
            <person name="Luke J."/>
            <person name="Reinhart S."/>
            <person name="Benedict M.N."/>
            <person name="Youngblut N.D."/>
            <person name="Metcalf M.E."/>
            <person name="Whitaker R.J."/>
            <person name="Metcalf W.W."/>
        </authorList>
    </citation>
    <scope>NUCLEOTIDE SEQUENCE [LARGE SCALE GENOMIC DNA]</scope>
    <source>
        <strain evidence="1 2">MS</strain>
    </source>
</reference>
<dbReference type="HOGENOM" id="CLU_2949299_0_0_2"/>
<dbReference type="RefSeq" id="WP_048120759.1">
    <property type="nucleotide sequence ID" value="NZ_CP009528.1"/>
</dbReference>
<name>A0A0E3LMI4_METBA</name>
<dbReference type="Proteomes" id="UP000033033">
    <property type="component" value="Chromosome"/>
</dbReference>
<dbReference type="PATRIC" id="fig|1434108.4.peg.61"/>
<organism evidence="1 2">
    <name type="scientific">Methanosarcina barkeri MS</name>
    <dbReference type="NCBI Taxonomy" id="1434108"/>
    <lineage>
        <taxon>Archaea</taxon>
        <taxon>Methanobacteriati</taxon>
        <taxon>Methanobacteriota</taxon>
        <taxon>Stenosarchaea group</taxon>
        <taxon>Methanomicrobia</taxon>
        <taxon>Methanosarcinales</taxon>
        <taxon>Methanosarcinaceae</taxon>
        <taxon>Methanosarcina</taxon>
    </lineage>
</organism>
<dbReference type="AlphaFoldDB" id="A0A0E3LMI4"/>
<dbReference type="GeneID" id="24843233"/>
<sequence length="63" mass="6893">MTRCLFCGAYCEVKCGVYCEGYPGGQGEREKEEGAEILGCTQIGTSYICENCLKDLKQALESL</sequence>
<proteinExistence type="predicted"/>
<gene>
    <name evidence="1" type="ORF">MSBRM_0078</name>
</gene>
<accession>A0A0E3LMI4</accession>
<dbReference type="KEGG" id="mby:MSBRM_0078"/>
<evidence type="ECO:0000313" key="1">
    <source>
        <dbReference type="EMBL" id="AKB53076.1"/>
    </source>
</evidence>
<dbReference type="EMBL" id="CP009528">
    <property type="protein sequence ID" value="AKB53076.1"/>
    <property type="molecule type" value="Genomic_DNA"/>
</dbReference>
<evidence type="ECO:0000313" key="2">
    <source>
        <dbReference type="Proteomes" id="UP000033033"/>
    </source>
</evidence>
<protein>
    <submittedName>
        <fullName evidence="1">Uncharacterized protein</fullName>
    </submittedName>
</protein>
<keyword evidence="2" id="KW-1185">Reference proteome</keyword>